<organism evidence="3 4">
    <name type="scientific">Haloferax mucosum ATCC BAA-1512</name>
    <dbReference type="NCBI Taxonomy" id="662479"/>
    <lineage>
        <taxon>Archaea</taxon>
        <taxon>Methanobacteriati</taxon>
        <taxon>Methanobacteriota</taxon>
        <taxon>Stenosarchaea group</taxon>
        <taxon>Halobacteria</taxon>
        <taxon>Halobacteriales</taxon>
        <taxon>Haloferacaceae</taxon>
        <taxon>Haloferax</taxon>
    </lineage>
</organism>
<keyword evidence="2" id="KW-1133">Transmembrane helix</keyword>
<keyword evidence="2" id="KW-0812">Transmembrane</keyword>
<dbReference type="RefSeq" id="WP_008319474.1">
    <property type="nucleotide sequence ID" value="NZ_AOLN01000010.1"/>
</dbReference>
<feature type="transmembrane region" description="Helical" evidence="2">
    <location>
        <begin position="41"/>
        <end position="57"/>
    </location>
</feature>
<feature type="region of interest" description="Disordered" evidence="1">
    <location>
        <begin position="422"/>
        <end position="446"/>
    </location>
</feature>
<gene>
    <name evidence="3" type="ORF">C440_06622</name>
</gene>
<reference evidence="3 4" key="1">
    <citation type="journal article" date="2014" name="PLoS Genet.">
        <title>Phylogenetically driven sequencing of extremely halophilic archaea reveals strategies for static and dynamic osmo-response.</title>
        <authorList>
            <person name="Becker E.A."/>
            <person name="Seitzer P.M."/>
            <person name="Tritt A."/>
            <person name="Larsen D."/>
            <person name="Krusor M."/>
            <person name="Yao A.I."/>
            <person name="Wu D."/>
            <person name="Madern D."/>
            <person name="Eisen J.A."/>
            <person name="Darling A.E."/>
            <person name="Facciotti M.T."/>
        </authorList>
    </citation>
    <scope>NUCLEOTIDE SEQUENCE [LARGE SCALE GENOMIC DNA]</scope>
    <source>
        <strain evidence="3 4">ATCC BAA-1512</strain>
    </source>
</reference>
<evidence type="ECO:0000256" key="2">
    <source>
        <dbReference type="SAM" id="Phobius"/>
    </source>
</evidence>
<feature type="transmembrane region" description="Helical" evidence="2">
    <location>
        <begin position="179"/>
        <end position="200"/>
    </location>
</feature>
<feature type="transmembrane region" description="Helical" evidence="2">
    <location>
        <begin position="245"/>
        <end position="262"/>
    </location>
</feature>
<feature type="transmembrane region" description="Helical" evidence="2">
    <location>
        <begin position="111"/>
        <end position="129"/>
    </location>
</feature>
<comment type="caution">
    <text evidence="3">The sequence shown here is derived from an EMBL/GenBank/DDBJ whole genome shotgun (WGS) entry which is preliminary data.</text>
</comment>
<feature type="transmembrane region" description="Helical" evidence="2">
    <location>
        <begin position="293"/>
        <end position="310"/>
    </location>
</feature>
<dbReference type="STRING" id="662479.C440_06622"/>
<evidence type="ECO:0000256" key="1">
    <source>
        <dbReference type="SAM" id="MobiDB-lite"/>
    </source>
</evidence>
<dbReference type="AlphaFoldDB" id="M0IJA4"/>
<evidence type="ECO:0000313" key="4">
    <source>
        <dbReference type="Proteomes" id="UP000011550"/>
    </source>
</evidence>
<feature type="region of interest" description="Disordered" evidence="1">
    <location>
        <begin position="621"/>
        <end position="646"/>
    </location>
</feature>
<feature type="region of interest" description="Disordered" evidence="1">
    <location>
        <begin position="346"/>
        <end position="395"/>
    </location>
</feature>
<protein>
    <submittedName>
        <fullName evidence="3">Uncharacterized protein</fullName>
    </submittedName>
</protein>
<dbReference type="Proteomes" id="UP000011550">
    <property type="component" value="Unassembled WGS sequence"/>
</dbReference>
<proteinExistence type="predicted"/>
<sequence>MLAGAAVALGRRLTDSVAAAAFPLVIDFGIKDVLKWFNRRILNAVFTLVELLFSSVVSEMLKLHPNELTKLSEIYDLSTVLFFTLLTLYGLSYLGVFQLFPQNQQTDPYRFISRAFAALMALLVVNPPGESSLFSKGVFAWAFTISNESIDLFLKGVDLTVSLSDNPAGGLEGTVPPSVMLVLGIVILLVVVVSQILLLVMLVARQILVYFTYALFPLLIVFWVADAGPLKHAKNLSEKLFKATGMLIPGGVLIAGIFAVGMKFTSGTLSTFSGAVTAAGVDASFASSPVHEVISLLMPLLTVASVALLTNMQLLQWLSGAGLGNLPTPSPGQALSGSKNAVSNLRSGSISGGMGSGGTNPGGVVAQARETGQQAAQRIPSDPSGPMMTAAAGGGNDLDNVSVADGSDDVDFDDFGGFDHPGFDDIETDPDKPGYSAHDMETGETSTTDEYTMVDARRDAAAETDGFTSDGFRFYADDPTDAQRDLRDKRARQHYMEKSEDFSELSITDFTEEEFMNLTDDQQKRLEFRDHQPDSPASKMLKEMVSPAAGMAVGAVLGASGLATASIGGSALAGAVTIAGKGVVASTAKETLNNGARSGLNHVGAVFGDGLKSVGEGVTDRLGIRNSSSDSTDSSSNASKDHEKYE</sequence>
<feature type="transmembrane region" description="Helical" evidence="2">
    <location>
        <begin position="77"/>
        <end position="99"/>
    </location>
</feature>
<dbReference type="PATRIC" id="fig|662479.7.peg.1337"/>
<evidence type="ECO:0000313" key="3">
    <source>
        <dbReference type="EMBL" id="ELZ95943.1"/>
    </source>
</evidence>
<feature type="transmembrane region" description="Helical" evidence="2">
    <location>
        <begin position="207"/>
        <end position="225"/>
    </location>
</feature>
<feature type="compositionally biased region" description="Gly residues" evidence="1">
    <location>
        <begin position="350"/>
        <end position="361"/>
    </location>
</feature>
<keyword evidence="4" id="KW-1185">Reference proteome</keyword>
<keyword evidence="2" id="KW-0472">Membrane</keyword>
<feature type="compositionally biased region" description="Low complexity" evidence="1">
    <location>
        <begin position="626"/>
        <end position="638"/>
    </location>
</feature>
<dbReference type="EMBL" id="AOLN01000010">
    <property type="protein sequence ID" value="ELZ95943.1"/>
    <property type="molecule type" value="Genomic_DNA"/>
</dbReference>
<name>M0IJA4_9EURY</name>
<accession>M0IJA4</accession>